<evidence type="ECO:0000313" key="1">
    <source>
        <dbReference type="EMBL" id="WIA17687.1"/>
    </source>
</evidence>
<proteinExistence type="predicted"/>
<accession>A0ABY8UBD9</accession>
<sequence>MAKAEESFANNWHAADDHVLELQQRVHQLDMHLRGLTEQMLQQGQLEATAAQAVDQWAYKQEAQLMAGRVNQNQKYVAWKQDALRCLTDHYNEQENDIERVPFAKAPTKAPTKSFDPPVGARPTFVKGDAQRAMERLPVRTQQEAEVLDVVLRAAIRADAGQKDALKQFVNDHPVQTAALKERWLGADAPAIQGWGKDSLSEQAANRDAHVRAQLELLRVMPDAPSAANTYGVLAVLQTILDSVP</sequence>
<reference evidence="1 2" key="1">
    <citation type="submission" date="2023-05" db="EMBL/GenBank/DDBJ databases">
        <title>A 100% complete, gapless, phased diploid assembly of the Scenedesmus obliquus UTEX 3031 genome.</title>
        <authorList>
            <person name="Biondi T.C."/>
            <person name="Hanschen E.R."/>
            <person name="Kwon T."/>
            <person name="Eng W."/>
            <person name="Kruse C.P.S."/>
            <person name="Koehler S.I."/>
            <person name="Kunde Y."/>
            <person name="Gleasner C.D."/>
            <person name="You Mak K.T."/>
            <person name="Polle J."/>
            <person name="Hovde B.T."/>
            <person name="Starkenburg S.R."/>
        </authorList>
    </citation>
    <scope>NUCLEOTIDE SEQUENCE [LARGE SCALE GENOMIC DNA]</scope>
    <source>
        <strain evidence="1 2">DOE0152z</strain>
    </source>
</reference>
<protein>
    <submittedName>
        <fullName evidence="1">Uncharacterized protein</fullName>
    </submittedName>
</protein>
<gene>
    <name evidence="1" type="ORF">OEZ85_014486</name>
</gene>
<name>A0ABY8UBD9_TETOB</name>
<dbReference type="Proteomes" id="UP001244341">
    <property type="component" value="Chromosome 8b"/>
</dbReference>
<organism evidence="1 2">
    <name type="scientific">Tetradesmus obliquus</name>
    <name type="common">Green alga</name>
    <name type="synonym">Acutodesmus obliquus</name>
    <dbReference type="NCBI Taxonomy" id="3088"/>
    <lineage>
        <taxon>Eukaryota</taxon>
        <taxon>Viridiplantae</taxon>
        <taxon>Chlorophyta</taxon>
        <taxon>core chlorophytes</taxon>
        <taxon>Chlorophyceae</taxon>
        <taxon>CS clade</taxon>
        <taxon>Sphaeropleales</taxon>
        <taxon>Scenedesmaceae</taxon>
        <taxon>Tetradesmus</taxon>
    </lineage>
</organism>
<evidence type="ECO:0000313" key="2">
    <source>
        <dbReference type="Proteomes" id="UP001244341"/>
    </source>
</evidence>
<keyword evidence="2" id="KW-1185">Reference proteome</keyword>
<dbReference type="EMBL" id="CP126215">
    <property type="protein sequence ID" value="WIA17687.1"/>
    <property type="molecule type" value="Genomic_DNA"/>
</dbReference>